<dbReference type="GeneTree" id="ENSGT00940000155776"/>
<keyword evidence="7" id="KW-0472">Membrane</keyword>
<dbReference type="InterPro" id="IPR036116">
    <property type="entry name" value="FN3_sf"/>
</dbReference>
<keyword evidence="8" id="KW-0675">Receptor</keyword>
<dbReference type="PROSITE" id="PS50853">
    <property type="entry name" value="FN3"/>
    <property type="match status" value="3"/>
</dbReference>
<reference evidence="12" key="2">
    <citation type="submission" date="2025-08" db="UniProtKB">
        <authorList>
            <consortium name="Ensembl"/>
        </authorList>
    </citation>
    <scope>IDENTIFICATION</scope>
</reference>
<dbReference type="HOGENOM" id="CLU_016653_0_0_1"/>
<keyword evidence="3" id="KW-0812">Transmembrane</keyword>
<evidence type="ECO:0000313" key="13">
    <source>
        <dbReference type="Proteomes" id="UP000007303"/>
    </source>
</evidence>
<dbReference type="Proteomes" id="UP000007303">
    <property type="component" value="Unassembled WGS sequence"/>
</dbReference>
<proteinExistence type="inferred from homology"/>
<feature type="chain" id="PRO_5003581445" evidence="10">
    <location>
        <begin position="24"/>
        <end position="799"/>
    </location>
</feature>
<dbReference type="InterPro" id="IPR003961">
    <property type="entry name" value="FN3_dom"/>
</dbReference>
<name>H3C5H0_TETNG</name>
<dbReference type="AlphaFoldDB" id="H3C5H0"/>
<feature type="domain" description="Fibronectin type-III" evidence="11">
    <location>
        <begin position="405"/>
        <end position="497"/>
    </location>
</feature>
<keyword evidence="13" id="KW-1185">Reference proteome</keyword>
<comment type="subcellular location">
    <subcellularLocation>
        <location evidence="1">Membrane</location>
        <topology evidence="1">Single-pass type I membrane protein</topology>
    </subcellularLocation>
</comment>
<protein>
    <submittedName>
        <fullName evidence="12">Interleukin 12 receptor, beta 2a</fullName>
    </submittedName>
</protein>
<evidence type="ECO:0000256" key="1">
    <source>
        <dbReference type="ARBA" id="ARBA00004479"/>
    </source>
</evidence>
<reference evidence="13" key="1">
    <citation type="journal article" date="2004" name="Nature">
        <title>Genome duplication in the teleost fish Tetraodon nigroviridis reveals the early vertebrate proto-karyotype.</title>
        <authorList>
            <person name="Jaillon O."/>
            <person name="Aury J.-M."/>
            <person name="Brunet F."/>
            <person name="Petit J.-L."/>
            <person name="Stange-Thomann N."/>
            <person name="Mauceli E."/>
            <person name="Bouneau L."/>
            <person name="Fischer C."/>
            <person name="Ozouf-Costaz C."/>
            <person name="Bernot A."/>
            <person name="Nicaud S."/>
            <person name="Jaffe D."/>
            <person name="Fisher S."/>
            <person name="Lutfalla G."/>
            <person name="Dossat C."/>
            <person name="Segurens B."/>
            <person name="Dasilva C."/>
            <person name="Salanoubat M."/>
            <person name="Levy M."/>
            <person name="Boudet N."/>
            <person name="Castellano S."/>
            <person name="Anthouard V."/>
            <person name="Jubin C."/>
            <person name="Castelli V."/>
            <person name="Katinka M."/>
            <person name="Vacherie B."/>
            <person name="Biemont C."/>
            <person name="Skalli Z."/>
            <person name="Cattolico L."/>
            <person name="Poulain J."/>
            <person name="De Berardinis V."/>
            <person name="Cruaud C."/>
            <person name="Duprat S."/>
            <person name="Brottier P."/>
            <person name="Coutanceau J.-P."/>
            <person name="Gouzy J."/>
            <person name="Parra G."/>
            <person name="Lardier G."/>
            <person name="Chapple C."/>
            <person name="McKernan K.J."/>
            <person name="McEwan P."/>
            <person name="Bosak S."/>
            <person name="Kellis M."/>
            <person name="Volff J.-N."/>
            <person name="Guigo R."/>
            <person name="Zody M.C."/>
            <person name="Mesirov J."/>
            <person name="Lindblad-Toh K."/>
            <person name="Birren B."/>
            <person name="Nusbaum C."/>
            <person name="Kahn D."/>
            <person name="Robinson-Rechavi M."/>
            <person name="Laudet V."/>
            <person name="Schachter V."/>
            <person name="Quetier F."/>
            <person name="Saurin W."/>
            <person name="Scarpelli C."/>
            <person name="Wincker P."/>
            <person name="Lander E.S."/>
            <person name="Weissenbach J."/>
            <person name="Roest Crollius H."/>
        </authorList>
    </citation>
    <scope>NUCLEOTIDE SEQUENCE [LARGE SCALE GENOMIC DNA]</scope>
</reference>
<evidence type="ECO:0000256" key="9">
    <source>
        <dbReference type="ARBA" id="ARBA00023180"/>
    </source>
</evidence>
<organism evidence="12 13">
    <name type="scientific">Tetraodon nigroviridis</name>
    <name type="common">Spotted green pufferfish</name>
    <name type="synonym">Chelonodon nigroviridis</name>
    <dbReference type="NCBI Taxonomy" id="99883"/>
    <lineage>
        <taxon>Eukaryota</taxon>
        <taxon>Metazoa</taxon>
        <taxon>Chordata</taxon>
        <taxon>Craniata</taxon>
        <taxon>Vertebrata</taxon>
        <taxon>Euteleostomi</taxon>
        <taxon>Actinopterygii</taxon>
        <taxon>Neopterygii</taxon>
        <taxon>Teleostei</taxon>
        <taxon>Neoteleostei</taxon>
        <taxon>Acanthomorphata</taxon>
        <taxon>Eupercaria</taxon>
        <taxon>Tetraodontiformes</taxon>
        <taxon>Tetradontoidea</taxon>
        <taxon>Tetraodontidae</taxon>
        <taxon>Tetraodon</taxon>
    </lineage>
</organism>
<evidence type="ECO:0000256" key="5">
    <source>
        <dbReference type="ARBA" id="ARBA00022737"/>
    </source>
</evidence>
<keyword evidence="9" id="KW-0325">Glycoprotein</keyword>
<dbReference type="SUPFAM" id="SSF49265">
    <property type="entry name" value="Fibronectin type III"/>
    <property type="match status" value="3"/>
</dbReference>
<evidence type="ECO:0000256" key="3">
    <source>
        <dbReference type="ARBA" id="ARBA00022692"/>
    </source>
</evidence>
<dbReference type="GO" id="GO:0005886">
    <property type="term" value="C:plasma membrane"/>
    <property type="evidence" value="ECO:0007669"/>
    <property type="project" value="UniProtKB-ARBA"/>
</dbReference>
<dbReference type="CDD" id="cd00063">
    <property type="entry name" value="FN3"/>
    <property type="match status" value="1"/>
</dbReference>
<feature type="domain" description="Fibronectin type-III" evidence="11">
    <location>
        <begin position="498"/>
        <end position="595"/>
    </location>
</feature>
<dbReference type="Gene3D" id="2.60.40.10">
    <property type="entry name" value="Immunoglobulins"/>
    <property type="match status" value="4"/>
</dbReference>
<keyword evidence="5" id="KW-0677">Repeat</keyword>
<feature type="signal peptide" evidence="10">
    <location>
        <begin position="1"/>
        <end position="23"/>
    </location>
</feature>
<evidence type="ECO:0000313" key="12">
    <source>
        <dbReference type="Ensembl" id="ENSTNIP00000003489.1"/>
    </source>
</evidence>
<dbReference type="InterPro" id="IPR013783">
    <property type="entry name" value="Ig-like_fold"/>
</dbReference>
<dbReference type="PANTHER" id="PTHR48423">
    <property type="entry name" value="INTERLEUKIN-27 RECEPTOR SUBUNIT ALPHA"/>
    <property type="match status" value="1"/>
</dbReference>
<keyword evidence="4 10" id="KW-0732">Signal</keyword>
<sequence>MPMAVRLPTWTFFTAVIMQLCTGENSCSIRSTAGPVVQLGSSFQIYCTFKCKCKGSMYSDHPPTPKAHEVFNATTVYIEVANITRNQTYSCQCVCPHASDSCGMDIFTGYPPAVPSNVSCIYKVQTNESRAVVCTWSRGRDTHLTTGSVLRVRTTSGVHTSGPLTYSVSGQDSHFLSTSLDVSHSVQQISVWVESQNPLGSAESAPLNYTLRDIATPSAPDLSAHTCSSRECVVQVGTSVRTQELEIQYRSGADAWTSLPDSGRRASLTQIRSISSLRPYRLYHFRARARLDTGMWSQWSAKVSSWTQEEAPAREPDVWHAEADVRSLKVYWKEEDLSAARGKITWYRISVGSRNSGPIFSANISADVRNYTVPFGPGCGVTVWSCTAKGCSPPARISPGYTKAEPLQVRHETAGEHNATIYWSKAGSAGQQGYVVEWYPEGRKLEALQWLRLGSQHSHALITGLEPFECYAGAVYAVHSDSSVGRSGFTGVATLESVPAAVPSVLEKVEGNSVNVSWMQIPRGQRGGCITTYTIYLESSSGGERQVFPVAASEKTYVIEGLSPAAYTLWVTASTAKGEGPTGPRSKVKFFIQRDSSNHPTGGCARLLGPPHPHMSVPEFCREAEVRGQQLAVKLLLRFLLPDEVPDPANSKWAKECVLQPGEMKLQLQTSVASVTAEDDPILVEVEELPQPRCRAGTSGPCPRLLSPTALSPTSRPDVLLYPRTTYIKSVSHDSSSSKQTSVDTNITVDYISAHEPGHQEVISFFPSHDFAMEPLEFGGKLTLDAVKINCGEFFQNSF</sequence>
<accession>H3C5H0</accession>
<evidence type="ECO:0000256" key="7">
    <source>
        <dbReference type="ARBA" id="ARBA00023136"/>
    </source>
</evidence>
<dbReference type="SMART" id="SM00060">
    <property type="entry name" value="FN3"/>
    <property type="match status" value="3"/>
</dbReference>
<dbReference type="InterPro" id="IPR052672">
    <property type="entry name" value="Type1_Cytokine_Rcpt_Type2"/>
</dbReference>
<dbReference type="Pfam" id="PF00041">
    <property type="entry name" value="fn3"/>
    <property type="match status" value="1"/>
</dbReference>
<evidence type="ECO:0000256" key="10">
    <source>
        <dbReference type="SAM" id="SignalP"/>
    </source>
</evidence>
<evidence type="ECO:0000256" key="4">
    <source>
        <dbReference type="ARBA" id="ARBA00022729"/>
    </source>
</evidence>
<evidence type="ECO:0000256" key="6">
    <source>
        <dbReference type="ARBA" id="ARBA00022989"/>
    </source>
</evidence>
<evidence type="ECO:0000256" key="8">
    <source>
        <dbReference type="ARBA" id="ARBA00023170"/>
    </source>
</evidence>
<evidence type="ECO:0000259" key="11">
    <source>
        <dbReference type="PROSITE" id="PS50853"/>
    </source>
</evidence>
<dbReference type="Ensembl" id="ENSTNIT00000000676.1">
    <property type="protein sequence ID" value="ENSTNIP00000003489.1"/>
    <property type="gene ID" value="ENSTNIG00000001805.1"/>
</dbReference>
<comment type="similarity">
    <text evidence="2">Belongs to the type I cytokine receptor family. Type 2 subfamily.</text>
</comment>
<reference evidence="12" key="3">
    <citation type="submission" date="2025-09" db="UniProtKB">
        <authorList>
            <consortium name="Ensembl"/>
        </authorList>
    </citation>
    <scope>IDENTIFICATION</scope>
</reference>
<evidence type="ECO:0000256" key="2">
    <source>
        <dbReference type="ARBA" id="ARBA00008921"/>
    </source>
</evidence>
<keyword evidence="6" id="KW-1133">Transmembrane helix</keyword>
<feature type="domain" description="Fibronectin type-III" evidence="11">
    <location>
        <begin position="216"/>
        <end position="310"/>
    </location>
</feature>
<dbReference type="PANTHER" id="PTHR48423:SF1">
    <property type="entry name" value="INTERLEUKIN-27 RECEPTOR SUBUNIT ALPHA"/>
    <property type="match status" value="1"/>
</dbReference>